<accession>A0ABU4VGV7</accession>
<comment type="caution">
    <text evidence="5">The sequence shown here is derived from an EMBL/GenBank/DDBJ whole genome shotgun (WGS) entry which is preliminary data.</text>
</comment>
<dbReference type="PANTHER" id="PTHR34934">
    <property type="entry name" value="FLAVIN-DEPENDENT THYMIDYLATE SYNTHASE"/>
    <property type="match status" value="1"/>
</dbReference>
<dbReference type="RefSeq" id="WP_319953186.1">
    <property type="nucleotide sequence ID" value="NZ_JAXAVX010000002.1"/>
</dbReference>
<dbReference type="PANTHER" id="PTHR34934:SF1">
    <property type="entry name" value="FLAVIN-DEPENDENT THYMIDYLATE SYNTHASE"/>
    <property type="match status" value="1"/>
</dbReference>
<dbReference type="InterPro" id="IPR036098">
    <property type="entry name" value="Thymidylate_synthase_ThyX_sf"/>
</dbReference>
<evidence type="ECO:0000256" key="3">
    <source>
        <dbReference type="ARBA" id="ARBA00022727"/>
    </source>
</evidence>
<proteinExistence type="predicted"/>
<evidence type="ECO:0000256" key="4">
    <source>
        <dbReference type="ARBA" id="ARBA00022827"/>
    </source>
</evidence>
<protein>
    <submittedName>
        <fullName evidence="5">FAD-dependent thymidylate synthase</fullName>
        <ecNumber evidence="5">2.1.1.148</ecNumber>
    </submittedName>
</protein>
<evidence type="ECO:0000313" key="5">
    <source>
        <dbReference type="EMBL" id="MDX8151033.1"/>
    </source>
</evidence>
<keyword evidence="1 5" id="KW-0489">Methyltransferase</keyword>
<keyword evidence="3" id="KW-0545">Nucleotide biosynthesis</keyword>
<organism evidence="5 6">
    <name type="scientific">Patulibacter brassicae</name>
    <dbReference type="NCBI Taxonomy" id="1705717"/>
    <lineage>
        <taxon>Bacteria</taxon>
        <taxon>Bacillati</taxon>
        <taxon>Actinomycetota</taxon>
        <taxon>Thermoleophilia</taxon>
        <taxon>Solirubrobacterales</taxon>
        <taxon>Patulibacteraceae</taxon>
        <taxon>Patulibacter</taxon>
    </lineage>
</organism>
<dbReference type="Pfam" id="PF02511">
    <property type="entry name" value="Thy1"/>
    <property type="match status" value="2"/>
</dbReference>
<dbReference type="SUPFAM" id="SSF69796">
    <property type="entry name" value="Thymidylate synthase-complementing protein Thy1"/>
    <property type="match status" value="2"/>
</dbReference>
<keyword evidence="4" id="KW-0274">FAD</keyword>
<dbReference type="GO" id="GO:0050797">
    <property type="term" value="F:thymidylate synthase (FAD) activity"/>
    <property type="evidence" value="ECO:0007669"/>
    <property type="project" value="UniProtKB-EC"/>
</dbReference>
<keyword evidence="6" id="KW-1185">Reference proteome</keyword>
<gene>
    <name evidence="5" type="ORF">SK069_05475</name>
</gene>
<keyword evidence="5" id="KW-0808">Transferase</keyword>
<name>A0ABU4VGV7_9ACTN</name>
<dbReference type="InterPro" id="IPR003669">
    <property type="entry name" value="Thymidylate_synthase_ThyX"/>
</dbReference>
<evidence type="ECO:0000256" key="2">
    <source>
        <dbReference type="ARBA" id="ARBA00022630"/>
    </source>
</evidence>
<dbReference type="GO" id="GO:0032259">
    <property type="term" value="P:methylation"/>
    <property type="evidence" value="ECO:0007669"/>
    <property type="project" value="UniProtKB-KW"/>
</dbReference>
<dbReference type="CDD" id="cd20175">
    <property type="entry name" value="ThyX"/>
    <property type="match status" value="1"/>
</dbReference>
<sequence>MRYPVDDLTPAERERIAPHVTDLERPVYALVNLPETVKGALFARYSRYPGTLKRLFLDEFADSLPAGAPAFDGREGDRARELYERIFLGFGDDSVAQLGGLHVAAEWSSNVLTKLLQRPRIGAYLEQSTRYIAFDRPVAGLGTAGDGAAASHRYYRDPDLGPAYAAAMDELFGIYADLLPRVTRWCAETYPAPDGTPAAAHERALKAKALDLLRGLLPASTLSHVGIYASGQTYEQLVLHLLAHPLPEARQYGRWILDAVQAVTPSFVSRVERPDRGGRWIAYLREREAAADRWAGRLGLDQASAAAREDGPSVRLVHHDGDEEDLLAGLLYESVACDEATARVAIAALDGDERGALLADLVGARENRRHRPGRGLERLRYRFEIVSDYGAFRDLQRHRMLTVQWQPLTPELGAEVPEEVTLAGGGDDYRRALTRSAEAWQALVDAGRPREASYAVCLGYRIRYVLDLNARAAMQLVELRSGREGHPAYRAVAQEMHRLIADVHPTVGAAMRHVDHSVEPRLERILSEMRAERRLG</sequence>
<dbReference type="EC" id="2.1.1.148" evidence="5"/>
<dbReference type="Proteomes" id="UP001277761">
    <property type="component" value="Unassembled WGS sequence"/>
</dbReference>
<evidence type="ECO:0000256" key="1">
    <source>
        <dbReference type="ARBA" id="ARBA00022603"/>
    </source>
</evidence>
<evidence type="ECO:0000313" key="6">
    <source>
        <dbReference type="Proteomes" id="UP001277761"/>
    </source>
</evidence>
<dbReference type="Gene3D" id="3.30.1360.170">
    <property type="match status" value="2"/>
</dbReference>
<dbReference type="PROSITE" id="PS51331">
    <property type="entry name" value="THYX"/>
    <property type="match status" value="2"/>
</dbReference>
<dbReference type="EMBL" id="JAXAVX010000002">
    <property type="protein sequence ID" value="MDX8151033.1"/>
    <property type="molecule type" value="Genomic_DNA"/>
</dbReference>
<reference evidence="5 6" key="1">
    <citation type="submission" date="2023-11" db="EMBL/GenBank/DDBJ databases">
        <authorList>
            <person name="Xu M."/>
            <person name="Jiang T."/>
        </authorList>
    </citation>
    <scope>NUCLEOTIDE SEQUENCE [LARGE SCALE GENOMIC DNA]</scope>
    <source>
        <strain evidence="5 6">SD</strain>
    </source>
</reference>
<keyword evidence="2" id="KW-0285">Flavoprotein</keyword>